<keyword evidence="2" id="KW-1185">Reference proteome</keyword>
<dbReference type="OrthoDB" id="9900153at2"/>
<evidence type="ECO:0000313" key="1">
    <source>
        <dbReference type="EMBL" id="RYC05758.1"/>
    </source>
</evidence>
<dbReference type="EMBL" id="SDWV01000021">
    <property type="protein sequence ID" value="RYC05758.1"/>
    <property type="molecule type" value="Genomic_DNA"/>
</dbReference>
<name>A0A4Q2SNV4_9ACTN</name>
<accession>A0A4Q2SNV4</accession>
<protein>
    <submittedName>
        <fullName evidence="1">Uncharacterized protein</fullName>
    </submittedName>
</protein>
<sequence>MKSADRSVRPDMIPPLELGGGFRIKYEGRTGERHRIRLSRHMPGLTLEGTMVELLDELRPMRRPLPGAGITQVAFWLLDSASMHDSLMAASDDE</sequence>
<dbReference type="Proteomes" id="UP000291101">
    <property type="component" value="Unassembled WGS sequence"/>
</dbReference>
<dbReference type="AlphaFoldDB" id="A0A4Q2SNV4"/>
<dbReference type="RefSeq" id="WP_129428249.1">
    <property type="nucleotide sequence ID" value="NZ_SDWV01000021.1"/>
</dbReference>
<proteinExistence type="predicted"/>
<gene>
    <name evidence="1" type="ORF">EUA94_17820</name>
</gene>
<reference evidence="1 2" key="1">
    <citation type="submission" date="2019-01" db="EMBL/GenBank/DDBJ databases">
        <title>Novel species of Nocardioides.</title>
        <authorList>
            <person name="Liu Q."/>
            <person name="X Y.-H."/>
        </authorList>
    </citation>
    <scope>NUCLEOTIDE SEQUENCE [LARGE SCALE GENOMIC DNA]</scope>
    <source>
        <strain evidence="1 2">HLT2-9</strain>
    </source>
</reference>
<organism evidence="1 2">
    <name type="scientific">Nocardioides zhouii</name>
    <dbReference type="NCBI Taxonomy" id="1168729"/>
    <lineage>
        <taxon>Bacteria</taxon>
        <taxon>Bacillati</taxon>
        <taxon>Actinomycetota</taxon>
        <taxon>Actinomycetes</taxon>
        <taxon>Propionibacteriales</taxon>
        <taxon>Nocardioidaceae</taxon>
        <taxon>Nocardioides</taxon>
    </lineage>
</organism>
<comment type="caution">
    <text evidence="1">The sequence shown here is derived from an EMBL/GenBank/DDBJ whole genome shotgun (WGS) entry which is preliminary data.</text>
</comment>
<evidence type="ECO:0000313" key="2">
    <source>
        <dbReference type="Proteomes" id="UP000291101"/>
    </source>
</evidence>